<dbReference type="PANTHER" id="PTHR43649:SF12">
    <property type="entry name" value="DIACETYLCHITOBIOSE BINDING PROTEIN DASA"/>
    <property type="match status" value="1"/>
</dbReference>
<organism evidence="3 4">
    <name type="scientific">Enterococcus casseliflavus</name>
    <name type="common">Enterococcus flavescens</name>
    <dbReference type="NCBI Taxonomy" id="37734"/>
    <lineage>
        <taxon>Bacteria</taxon>
        <taxon>Bacillati</taxon>
        <taxon>Bacillota</taxon>
        <taxon>Bacilli</taxon>
        <taxon>Lactobacillales</taxon>
        <taxon>Enterococcaceae</taxon>
        <taxon>Enterococcus</taxon>
    </lineage>
</organism>
<dbReference type="AlphaFoldDB" id="A0A1L8SEC2"/>
<dbReference type="PANTHER" id="PTHR43649">
    <property type="entry name" value="ARABINOSE-BINDING PROTEIN-RELATED"/>
    <property type="match status" value="1"/>
</dbReference>
<name>A0A1L8SEC2_ENTCA</name>
<reference evidence="3 4" key="1">
    <citation type="submission" date="2018-08" db="EMBL/GenBank/DDBJ databases">
        <title>A genome reference for cultivated species of the human gut microbiota.</title>
        <authorList>
            <person name="Zou Y."/>
            <person name="Xue W."/>
            <person name="Luo G."/>
        </authorList>
    </citation>
    <scope>NUCLEOTIDE SEQUENCE [LARGE SCALE GENOMIC DNA]</scope>
    <source>
        <strain evidence="3 4">AF48-16</strain>
    </source>
</reference>
<evidence type="ECO:0000313" key="3">
    <source>
        <dbReference type="EMBL" id="RHK06646.1"/>
    </source>
</evidence>
<dbReference type="Pfam" id="PF01547">
    <property type="entry name" value="SBP_bac_1"/>
    <property type="match status" value="1"/>
</dbReference>
<evidence type="ECO:0000256" key="1">
    <source>
        <dbReference type="SAM" id="SignalP"/>
    </source>
</evidence>
<dbReference type="Proteomes" id="UP000286288">
    <property type="component" value="Unassembled WGS sequence"/>
</dbReference>
<dbReference type="InterPro" id="IPR006059">
    <property type="entry name" value="SBP"/>
</dbReference>
<dbReference type="SUPFAM" id="SSF53850">
    <property type="entry name" value="Periplasmic binding protein-like II"/>
    <property type="match status" value="1"/>
</dbReference>
<dbReference type="EMBL" id="JARQDZ010000002">
    <property type="protein sequence ID" value="MDT2982350.1"/>
    <property type="molecule type" value="Genomic_DNA"/>
</dbReference>
<dbReference type="Proteomes" id="UP001253851">
    <property type="component" value="Unassembled WGS sequence"/>
</dbReference>
<proteinExistence type="predicted"/>
<dbReference type="GeneID" id="15143319"/>
<protein>
    <submittedName>
        <fullName evidence="3">Extracellular solute-binding protein</fullName>
    </submittedName>
</protein>
<dbReference type="InterPro" id="IPR050490">
    <property type="entry name" value="Bact_solute-bd_prot1"/>
</dbReference>
<keyword evidence="1" id="KW-0732">Signal</keyword>
<dbReference type="PROSITE" id="PS51257">
    <property type="entry name" value="PROKAR_LIPOPROTEIN"/>
    <property type="match status" value="1"/>
</dbReference>
<dbReference type="OrthoDB" id="9787283at2"/>
<dbReference type="Gene3D" id="3.40.190.10">
    <property type="entry name" value="Periplasmic binding protein-like II"/>
    <property type="match status" value="2"/>
</dbReference>
<feature type="chain" id="PRO_5043148342" evidence="1">
    <location>
        <begin position="23"/>
        <end position="550"/>
    </location>
</feature>
<evidence type="ECO:0000313" key="2">
    <source>
        <dbReference type="EMBL" id="MDT2982350.1"/>
    </source>
</evidence>
<sequence length="550" mass="61622">MRVKKKLLGIAGVALCSMLVLGACGNSSDEGTGEKKEVAINHDSQFPIIKEGEELTLNIMAPGVGLAEWEDMPTLQDYQEKTGIKLTYTTPPSADFSTKLNLAFASGDLPDIVYGAGSQALTASMEIDYGSQGILLPLEEYITPEIMPNLYALTQEDPSILKSITTPDGHIYSLPMISRNATSIWWQGPMWYNGTWLDNLGVSELPKTTDELQELLTRFKNEDPNGNGQADEIPLTDVDMNSTRVWLMAAFGLRTRGIQVDDDVVSYTPTSENYKAFLEYMNTLYDEGLLDKEVYGQSDEQKKAKGENNQLGLFADYFSFFTTGRSEEEAMNDPMFQPVTSEWAPEAKIPGSPRISRGTFALTNVNPSPEASMRWVDYFYSEEGSKYIEQGPEGFLWEYQENADGEKVRVYADGIDTNNTEDERGKITPAYGLTTPNLVIDTTGEYHIRKTANEEPDTRFNDWVAKETAEKMEDIAEVPFPLLYLTIEENDKVAATATDLTTYVEQMEAKFITGVEPLDNWDDYVKTIEAMGIDEYVEVYQAAYDRWKAN</sequence>
<gene>
    <name evidence="3" type="ORF">DW084_07185</name>
    <name evidence="2" type="ORF">P7I34_06725</name>
</gene>
<reference evidence="2 5" key="2">
    <citation type="submission" date="2023-03" db="EMBL/GenBank/DDBJ databases">
        <authorList>
            <person name="Shen W."/>
            <person name="Cai J."/>
        </authorList>
    </citation>
    <scope>NUCLEOTIDE SEQUENCE [LARGE SCALE GENOMIC DNA]</scope>
    <source>
        <strain evidence="2 5">B516</strain>
    </source>
</reference>
<dbReference type="RefSeq" id="WP_015510400.1">
    <property type="nucleotide sequence ID" value="NZ_BAAAXK010000001.1"/>
</dbReference>
<dbReference type="EMBL" id="QRMZ01000008">
    <property type="protein sequence ID" value="RHK06646.1"/>
    <property type="molecule type" value="Genomic_DNA"/>
</dbReference>
<comment type="caution">
    <text evidence="3">The sequence shown here is derived from an EMBL/GenBank/DDBJ whole genome shotgun (WGS) entry which is preliminary data.</text>
</comment>
<accession>A0A1L8SEC2</accession>
<feature type="signal peptide" evidence="1">
    <location>
        <begin position="1"/>
        <end position="22"/>
    </location>
</feature>
<evidence type="ECO:0000313" key="5">
    <source>
        <dbReference type="Proteomes" id="UP001253851"/>
    </source>
</evidence>
<evidence type="ECO:0000313" key="4">
    <source>
        <dbReference type="Proteomes" id="UP000286288"/>
    </source>
</evidence>